<dbReference type="AlphaFoldDB" id="A0A8H3TSB6"/>
<organism evidence="3 4">
    <name type="scientific">Naganishia liquefaciens</name>
    <dbReference type="NCBI Taxonomy" id="104408"/>
    <lineage>
        <taxon>Eukaryota</taxon>
        <taxon>Fungi</taxon>
        <taxon>Dikarya</taxon>
        <taxon>Basidiomycota</taxon>
        <taxon>Agaricomycotina</taxon>
        <taxon>Tremellomycetes</taxon>
        <taxon>Filobasidiales</taxon>
        <taxon>Filobasidiaceae</taxon>
        <taxon>Naganishia</taxon>
    </lineage>
</organism>
<feature type="region of interest" description="Disordered" evidence="2">
    <location>
        <begin position="391"/>
        <end position="475"/>
    </location>
</feature>
<name>A0A8H3TSB6_9TREE</name>
<dbReference type="PANTHER" id="PTHR15398">
    <property type="entry name" value="BROMODOMAIN-CONTAINING PROTEIN 8"/>
    <property type="match status" value="1"/>
</dbReference>
<keyword evidence="1" id="KW-0175">Coiled coil</keyword>
<dbReference type="Proteomes" id="UP000620104">
    <property type="component" value="Unassembled WGS sequence"/>
</dbReference>
<sequence length="475" mass="50775">MAATTGGQASTGSAHAPFETARQDTVPSSQLSIRNKLLFAQAVHRLGAPVGKGVGNNWNAVVSLLRDCPALEEKEKNIFTERNCRGFYDDLMAEAGFGDLSTLEGLENPNAKPHLKMAQYFYVQRMTEMKATIEDQEQQFQNLLAEIDAIKSGEAVYNPALLTQLRLAIMRIRGMSDKDAASVIAVDTLKDWTPTKEQLRESGKTPGSGQPKSASPAVEQEPLQQKDVVKVSSTLSASPPASASAMASPSPTPTPTPTPSVVVNGEILKPYPSADVQTTEPTDEVPPLQIQPKRPKDNFASGMSIGYDLGSSNGYDGSHAERSGPVKQEPYHPEQPTRIHTASAPAIRQDLGRAQRSATASPSPSISEMSAGTGAHRSRTIVDVKFAPTSANSFTASPVSSSHVKRDSMSSSKPDRPATAGVYNHRKIPVKNAASHSVTSGHSIMGDKRSAMIDSPPAKDMIEADVIVPDSQERK</sequence>
<evidence type="ECO:0000256" key="1">
    <source>
        <dbReference type="SAM" id="Coils"/>
    </source>
</evidence>
<feature type="region of interest" description="Disordered" evidence="2">
    <location>
        <begin position="1"/>
        <end position="27"/>
    </location>
</feature>
<keyword evidence="4" id="KW-1185">Reference proteome</keyword>
<feature type="compositionally biased region" description="Polar residues" evidence="2">
    <location>
        <begin position="1"/>
        <end position="13"/>
    </location>
</feature>
<feature type="compositionally biased region" description="Polar residues" evidence="2">
    <location>
        <begin position="391"/>
        <end position="402"/>
    </location>
</feature>
<comment type="caution">
    <text evidence="3">The sequence shown here is derived from an EMBL/GenBank/DDBJ whole genome shotgun (WGS) entry which is preliminary data.</text>
</comment>
<accession>A0A8H3TSB6</accession>
<dbReference type="PANTHER" id="PTHR15398:SF4">
    <property type="entry name" value="BROMODOMAIN-CONTAINING PROTEIN 8 ISOFORM X1"/>
    <property type="match status" value="1"/>
</dbReference>
<feature type="coiled-coil region" evidence="1">
    <location>
        <begin position="126"/>
        <end position="153"/>
    </location>
</feature>
<feature type="region of interest" description="Disordered" evidence="2">
    <location>
        <begin position="195"/>
        <end position="376"/>
    </location>
</feature>
<evidence type="ECO:0000256" key="2">
    <source>
        <dbReference type="SAM" id="MobiDB-lite"/>
    </source>
</evidence>
<protein>
    <submittedName>
        <fullName evidence="3">Uncharacterized protein</fullName>
    </submittedName>
</protein>
<reference evidence="3" key="1">
    <citation type="submission" date="2020-07" db="EMBL/GenBank/DDBJ databases">
        <title>Draft Genome Sequence of a Deep-Sea Yeast, Naganishia (Cryptococcus) liquefaciens strain N6.</title>
        <authorList>
            <person name="Han Y.W."/>
            <person name="Kajitani R."/>
            <person name="Morimoto H."/>
            <person name="Parhat M."/>
            <person name="Tsubouchi H."/>
            <person name="Bakenova O."/>
            <person name="Ogata M."/>
            <person name="Argunhan B."/>
            <person name="Aoki R."/>
            <person name="Kajiwara S."/>
            <person name="Itoh T."/>
            <person name="Iwasaki H."/>
        </authorList>
    </citation>
    <scope>NUCLEOTIDE SEQUENCE</scope>
    <source>
        <strain evidence="3">N6</strain>
    </source>
</reference>
<feature type="compositionally biased region" description="Basic and acidic residues" evidence="2">
    <location>
        <begin position="318"/>
        <end position="337"/>
    </location>
</feature>
<evidence type="ECO:0000313" key="4">
    <source>
        <dbReference type="Proteomes" id="UP000620104"/>
    </source>
</evidence>
<feature type="compositionally biased region" description="Low complexity" evidence="2">
    <location>
        <begin position="232"/>
        <end position="249"/>
    </location>
</feature>
<feature type="compositionally biased region" description="Polar residues" evidence="2">
    <location>
        <begin position="356"/>
        <end position="370"/>
    </location>
</feature>
<dbReference type="EMBL" id="BLZA01000017">
    <property type="protein sequence ID" value="GHJ86272.1"/>
    <property type="molecule type" value="Genomic_DNA"/>
</dbReference>
<dbReference type="OrthoDB" id="1742084at2759"/>
<dbReference type="GO" id="GO:0035267">
    <property type="term" value="C:NuA4 histone acetyltransferase complex"/>
    <property type="evidence" value="ECO:0007669"/>
    <property type="project" value="TreeGrafter"/>
</dbReference>
<proteinExistence type="predicted"/>
<gene>
    <name evidence="3" type="ORF">NliqN6_2674</name>
</gene>
<feature type="compositionally biased region" description="Basic and acidic residues" evidence="2">
    <location>
        <begin position="404"/>
        <end position="416"/>
    </location>
</feature>
<evidence type="ECO:0000313" key="3">
    <source>
        <dbReference type="EMBL" id="GHJ86272.1"/>
    </source>
</evidence>